<keyword evidence="2" id="KW-1185">Reference proteome</keyword>
<protein>
    <submittedName>
        <fullName evidence="1">Uncharacterized protein</fullName>
    </submittedName>
</protein>
<gene>
    <name evidence="1" type="ORF">WICPIJ_009617</name>
</gene>
<reference evidence="1" key="2">
    <citation type="submission" date="2021-01" db="EMBL/GenBank/DDBJ databases">
        <authorList>
            <person name="Schikora-Tamarit M.A."/>
        </authorList>
    </citation>
    <scope>NUCLEOTIDE SEQUENCE</scope>
    <source>
        <strain evidence="1">CBS2887</strain>
    </source>
</reference>
<name>A0A9P8PMS6_WICPI</name>
<dbReference type="EMBL" id="JAEUBG010005542">
    <property type="protein sequence ID" value="KAH3674274.1"/>
    <property type="molecule type" value="Genomic_DNA"/>
</dbReference>
<proteinExistence type="predicted"/>
<reference evidence="1" key="1">
    <citation type="journal article" date="2021" name="Open Biol.">
        <title>Shared evolutionary footprints suggest mitochondrial oxidative damage underlies multiple complex I losses in fungi.</title>
        <authorList>
            <person name="Schikora-Tamarit M.A."/>
            <person name="Marcet-Houben M."/>
            <person name="Nosek J."/>
            <person name="Gabaldon T."/>
        </authorList>
    </citation>
    <scope>NUCLEOTIDE SEQUENCE</scope>
    <source>
        <strain evidence="1">CBS2887</strain>
    </source>
</reference>
<dbReference type="Proteomes" id="UP000774326">
    <property type="component" value="Unassembled WGS sequence"/>
</dbReference>
<dbReference type="AlphaFoldDB" id="A0A9P8PMS6"/>
<organism evidence="1 2">
    <name type="scientific">Wickerhamomyces pijperi</name>
    <name type="common">Yeast</name>
    <name type="synonym">Pichia pijperi</name>
    <dbReference type="NCBI Taxonomy" id="599730"/>
    <lineage>
        <taxon>Eukaryota</taxon>
        <taxon>Fungi</taxon>
        <taxon>Dikarya</taxon>
        <taxon>Ascomycota</taxon>
        <taxon>Saccharomycotina</taxon>
        <taxon>Saccharomycetes</taxon>
        <taxon>Phaffomycetales</taxon>
        <taxon>Wickerhamomycetaceae</taxon>
        <taxon>Wickerhamomyces</taxon>
    </lineage>
</organism>
<evidence type="ECO:0000313" key="1">
    <source>
        <dbReference type="EMBL" id="KAH3674274.1"/>
    </source>
</evidence>
<evidence type="ECO:0000313" key="2">
    <source>
        <dbReference type="Proteomes" id="UP000774326"/>
    </source>
</evidence>
<accession>A0A9P8PMS6</accession>
<comment type="caution">
    <text evidence="1">The sequence shown here is derived from an EMBL/GenBank/DDBJ whole genome shotgun (WGS) entry which is preliminary data.</text>
</comment>
<sequence>MMSEILVLRIGLKKLVIPVDIRCMVVAAVVVEDHSGSDGIDAVMDEVGCLVVFAVVGIAQVPVAVVEMVGNDVAVASPVVVDELVEDLREDLRQNLDQTLDQICSQVVDRFFGIECLDLKEEEHLVTTDVFGMNLDPVKNLEELVLLVGHFFGIEKVQLVDHLEEHFFEIEKDHLDLLVGRFC</sequence>